<keyword evidence="3" id="KW-1185">Reference proteome</keyword>
<evidence type="ECO:0000313" key="2">
    <source>
        <dbReference type="EMBL" id="NMP21186.1"/>
    </source>
</evidence>
<dbReference type="PANTHER" id="PTHR37170">
    <property type="entry name" value="GLUTAREDOXIN-RELATED"/>
    <property type="match status" value="1"/>
</dbReference>
<dbReference type="Pfam" id="PF13192">
    <property type="entry name" value="Thioredoxin_3"/>
    <property type="match status" value="1"/>
</dbReference>
<dbReference type="PANTHER" id="PTHR37170:SF1">
    <property type="entry name" value="GLUTAREDOXIN-LIKE PROTEIN"/>
    <property type="match status" value="1"/>
</dbReference>
<dbReference type="AlphaFoldDB" id="A0A7Y0L0R1"/>
<dbReference type="Proteomes" id="UP000533476">
    <property type="component" value="Unassembled WGS sequence"/>
</dbReference>
<feature type="domain" description="Thioredoxin-like fold" evidence="1">
    <location>
        <begin position="7"/>
        <end position="51"/>
    </location>
</feature>
<dbReference type="InterPro" id="IPR012336">
    <property type="entry name" value="Thioredoxin-like_fold"/>
</dbReference>
<comment type="caution">
    <text evidence="2">The sequence shown here is derived from an EMBL/GenBank/DDBJ whole genome shotgun (WGS) entry which is preliminary data.</text>
</comment>
<evidence type="ECO:0000259" key="1">
    <source>
        <dbReference type="Pfam" id="PF13192"/>
    </source>
</evidence>
<gene>
    <name evidence="2" type="ORF">HIJ39_02275</name>
</gene>
<dbReference type="SUPFAM" id="SSF52833">
    <property type="entry name" value="Thioredoxin-like"/>
    <property type="match status" value="1"/>
</dbReference>
<sequence length="62" mass="6672">MARVNPDKVLADMVDAQSFPNLSDRYQVSSVPATIINGEAQQIGAAPESQLVDVIRRQMASA</sequence>
<evidence type="ECO:0000313" key="3">
    <source>
        <dbReference type="Proteomes" id="UP000533476"/>
    </source>
</evidence>
<accession>A0A7Y0L0R1</accession>
<dbReference type="EMBL" id="JABBVZ010000004">
    <property type="protein sequence ID" value="NMP21186.1"/>
    <property type="molecule type" value="Genomic_DNA"/>
</dbReference>
<reference evidence="2 3" key="1">
    <citation type="submission" date="2020-04" db="EMBL/GenBank/DDBJ databases">
        <authorList>
            <person name="Zhang R."/>
            <person name="Schippers A."/>
        </authorList>
    </citation>
    <scope>NUCLEOTIDE SEQUENCE [LARGE SCALE GENOMIC DNA]</scope>
    <source>
        <strain evidence="2 3">DSM 109850</strain>
    </source>
</reference>
<dbReference type="Gene3D" id="3.40.30.80">
    <property type="match status" value="1"/>
</dbReference>
<name>A0A7Y0L0R1_9FIRM</name>
<proteinExistence type="predicted"/>
<organism evidence="2 3">
    <name type="scientific">Sulfobacillus harzensis</name>
    <dbReference type="NCBI Taxonomy" id="2729629"/>
    <lineage>
        <taxon>Bacteria</taxon>
        <taxon>Bacillati</taxon>
        <taxon>Bacillota</taxon>
        <taxon>Clostridia</taxon>
        <taxon>Eubacteriales</taxon>
        <taxon>Clostridiales Family XVII. Incertae Sedis</taxon>
        <taxon>Sulfobacillus</taxon>
    </lineage>
</organism>
<dbReference type="InterPro" id="IPR036249">
    <property type="entry name" value="Thioredoxin-like_sf"/>
</dbReference>
<protein>
    <recommendedName>
        <fullName evidence="1">Thioredoxin-like fold domain-containing protein</fullName>
    </recommendedName>
</protein>